<dbReference type="EMBL" id="JAAKZG010000010">
    <property type="protein sequence ID" value="NGN43586.1"/>
    <property type="molecule type" value="Genomic_DNA"/>
</dbReference>
<evidence type="ECO:0000313" key="4">
    <source>
        <dbReference type="Proteomes" id="UP000481252"/>
    </source>
</evidence>
<dbReference type="SUPFAM" id="SSF51735">
    <property type="entry name" value="NAD(P)-binding Rossmann-fold domains"/>
    <property type="match status" value="1"/>
</dbReference>
<dbReference type="PANTHER" id="PTHR42879">
    <property type="entry name" value="3-OXOACYL-(ACYL-CARRIER-PROTEIN) REDUCTASE"/>
    <property type="match status" value="1"/>
</dbReference>
<dbReference type="Proteomes" id="UP000481252">
    <property type="component" value="Unassembled WGS sequence"/>
</dbReference>
<comment type="caution">
    <text evidence="3">The sequence shown here is derived from an EMBL/GenBank/DDBJ whole genome shotgun (WGS) entry which is preliminary data.</text>
</comment>
<proteinExistence type="inferred from homology"/>
<dbReference type="AlphaFoldDB" id="A0A7C9VC09"/>
<dbReference type="FunFam" id="3.40.50.720:FF:000084">
    <property type="entry name" value="Short-chain dehydrogenase reductase"/>
    <property type="match status" value="1"/>
</dbReference>
<keyword evidence="2" id="KW-0732">Signal</keyword>
<dbReference type="Gene3D" id="3.40.50.720">
    <property type="entry name" value="NAD(P)-binding Rossmann-like Domain"/>
    <property type="match status" value="1"/>
</dbReference>
<gene>
    <name evidence="3" type="ORF">G6N74_21175</name>
</gene>
<dbReference type="Pfam" id="PF13561">
    <property type="entry name" value="adh_short_C2"/>
    <property type="match status" value="1"/>
</dbReference>
<protein>
    <submittedName>
        <fullName evidence="3">SDR family oxidoreductase</fullName>
    </submittedName>
</protein>
<reference evidence="3 4" key="1">
    <citation type="submission" date="2020-02" db="EMBL/GenBank/DDBJ databases">
        <title>Genome sequence of the type strain CGMCC 1.15528 of Mesorhizobium zhangyense.</title>
        <authorList>
            <person name="Gao J."/>
            <person name="Sun J."/>
        </authorList>
    </citation>
    <scope>NUCLEOTIDE SEQUENCE [LARGE SCALE GENOMIC DNA]</scope>
    <source>
        <strain evidence="3 4">CGMCC 1.15528</strain>
    </source>
</reference>
<name>A0A7C9VC09_9HYPH</name>
<comment type="similarity">
    <text evidence="1">Belongs to the short-chain dehydrogenases/reductases (SDR) family.</text>
</comment>
<dbReference type="PROSITE" id="PS00061">
    <property type="entry name" value="ADH_SHORT"/>
    <property type="match status" value="1"/>
</dbReference>
<dbReference type="InterPro" id="IPR050259">
    <property type="entry name" value="SDR"/>
</dbReference>
<dbReference type="GO" id="GO:0032787">
    <property type="term" value="P:monocarboxylic acid metabolic process"/>
    <property type="evidence" value="ECO:0007669"/>
    <property type="project" value="UniProtKB-ARBA"/>
</dbReference>
<dbReference type="InterPro" id="IPR020904">
    <property type="entry name" value="Sc_DH/Rdtase_CS"/>
</dbReference>
<dbReference type="InterPro" id="IPR002347">
    <property type="entry name" value="SDR_fam"/>
</dbReference>
<dbReference type="PANTHER" id="PTHR42879:SF2">
    <property type="entry name" value="3-OXOACYL-[ACYL-CARRIER-PROTEIN] REDUCTASE FABG"/>
    <property type="match status" value="1"/>
</dbReference>
<accession>A0A7C9VC09</accession>
<feature type="chain" id="PRO_5028874799" evidence="2">
    <location>
        <begin position="25"/>
        <end position="259"/>
    </location>
</feature>
<organism evidence="3 4">
    <name type="scientific">Mesorhizobium zhangyense</name>
    <dbReference type="NCBI Taxonomy" id="1776730"/>
    <lineage>
        <taxon>Bacteria</taxon>
        <taxon>Pseudomonadati</taxon>
        <taxon>Pseudomonadota</taxon>
        <taxon>Alphaproteobacteria</taxon>
        <taxon>Hyphomicrobiales</taxon>
        <taxon>Phyllobacteriaceae</taxon>
        <taxon>Mesorhizobium</taxon>
    </lineage>
</organism>
<keyword evidence="4" id="KW-1185">Reference proteome</keyword>
<feature type="signal peptide" evidence="2">
    <location>
        <begin position="1"/>
        <end position="24"/>
    </location>
</feature>
<dbReference type="PRINTS" id="PR00080">
    <property type="entry name" value="SDRFAMILY"/>
</dbReference>
<dbReference type="InterPro" id="IPR036291">
    <property type="entry name" value="NAD(P)-bd_dom_sf"/>
</dbReference>
<evidence type="ECO:0000313" key="3">
    <source>
        <dbReference type="EMBL" id="NGN43586.1"/>
    </source>
</evidence>
<sequence length="259" mass="26513">MKGKTALVTGSFAGLGLGVAEALAAAGANVVIHGLCDAETGQAAASKVARAHGVTTMFSGTDLTSVEAIEGLVTAVADRFGRADIIVNNAVLRNFKPVEDFTGVEWDASLAVNLSSAFHLARLCVPAMKASGWGRIVNMSSIYGVRGAENRIDYVTTKTALLGMTRALAIELARTGITCNAVSPGTVPTEAILTRIAGQAEASGLSMEEAETAYLNGRNPTGRFVSIEAVGALVAFLCGPQAADITGANMPIDGGWSAI</sequence>
<evidence type="ECO:0000256" key="2">
    <source>
        <dbReference type="SAM" id="SignalP"/>
    </source>
</evidence>
<evidence type="ECO:0000256" key="1">
    <source>
        <dbReference type="ARBA" id="ARBA00006484"/>
    </source>
</evidence>
<dbReference type="PRINTS" id="PR00081">
    <property type="entry name" value="GDHRDH"/>
</dbReference>